<feature type="domain" description="ERCC4" evidence="3">
    <location>
        <begin position="127"/>
        <end position="215"/>
    </location>
</feature>
<keyword evidence="2" id="KW-0540">Nuclease</keyword>
<evidence type="ECO:0000256" key="1">
    <source>
        <dbReference type="ARBA" id="ARBA00022801"/>
    </source>
</evidence>
<dbReference type="Gene3D" id="1.10.150.110">
    <property type="entry name" value="DNA polymerase beta, N-terminal domain-like"/>
    <property type="match status" value="1"/>
</dbReference>
<dbReference type="CTD" id="80198"/>
<dbReference type="GO" id="GO:0000727">
    <property type="term" value="P:double-strand break repair via break-induced replication"/>
    <property type="evidence" value="ECO:0007669"/>
    <property type="project" value="UniProtKB-UniRule"/>
</dbReference>
<keyword evidence="2 5" id="KW-0255">Endonuclease</keyword>
<comment type="cofactor">
    <cofactor evidence="2">
        <name>Mg(2+)</name>
        <dbReference type="ChEBI" id="CHEBI:18420"/>
    </cofactor>
</comment>
<keyword evidence="2" id="KW-0227">DNA damage</keyword>
<keyword evidence="4" id="KW-1185">Reference proteome</keyword>
<dbReference type="GO" id="GO:0048476">
    <property type="term" value="C:Holliday junction resolvase complex"/>
    <property type="evidence" value="ECO:0007669"/>
    <property type="project" value="UniProtKB-UniRule"/>
</dbReference>
<comment type="subunit">
    <text evidence="2">Interacts with EME1.</text>
</comment>
<dbReference type="Gene3D" id="3.40.50.10130">
    <property type="match status" value="1"/>
</dbReference>
<comment type="subcellular location">
    <subcellularLocation>
        <location evidence="2">Nucleus</location>
    </subcellularLocation>
</comment>
<dbReference type="GO" id="GO:0046872">
    <property type="term" value="F:metal ion binding"/>
    <property type="evidence" value="ECO:0007669"/>
    <property type="project" value="UniProtKB-UniRule"/>
</dbReference>
<dbReference type="Proteomes" id="UP000504615">
    <property type="component" value="Unplaced"/>
</dbReference>
<keyword evidence="2" id="KW-0479">Metal-binding</keyword>
<reference evidence="5" key="1">
    <citation type="submission" date="2025-08" db="UniProtKB">
        <authorList>
            <consortium name="RefSeq"/>
        </authorList>
    </citation>
    <scope>IDENTIFICATION</scope>
</reference>
<dbReference type="Pfam" id="PF02732">
    <property type="entry name" value="ERCC4"/>
    <property type="match status" value="1"/>
</dbReference>
<keyword evidence="2" id="KW-0460">Magnesium</keyword>
<dbReference type="GO" id="GO:0000712">
    <property type="term" value="P:resolution of meiotic recombination intermediates"/>
    <property type="evidence" value="ECO:0007669"/>
    <property type="project" value="TreeGrafter"/>
</dbReference>
<dbReference type="AlphaFoldDB" id="A0A8N1S5Y0"/>
<sequence>MCRSMKRVKIVPDRPNRLFESWLEEWRDEATLRNSELRSHFTKALDSLKRYPLPLETAGIKEDCTTTLRQKPVVEKCDVEIQTETVVAKQDKIIKKNAPRRLINASEAKSKEVARQICLKPSTFDIILLVDTQETCGSKTKPQHDATLKELTQLSVLFEVRRLTIGDFVWIARCRETNDELIIPYIIERKRMDDLSASIVDGRFHEQKVIQECFL</sequence>
<dbReference type="InterPro" id="IPR010996">
    <property type="entry name" value="HHH_MUS81"/>
</dbReference>
<proteinExistence type="inferred from homology"/>
<keyword evidence="2" id="KW-0234">DNA repair</keyword>
<dbReference type="GO" id="GO:0006308">
    <property type="term" value="P:DNA catabolic process"/>
    <property type="evidence" value="ECO:0007669"/>
    <property type="project" value="UniProtKB-UniRule"/>
</dbReference>
<evidence type="ECO:0000313" key="4">
    <source>
        <dbReference type="Proteomes" id="UP000504615"/>
    </source>
</evidence>
<keyword evidence="2" id="KW-0233">DNA recombination</keyword>
<dbReference type="Pfam" id="PF14716">
    <property type="entry name" value="HHH_8"/>
    <property type="match status" value="1"/>
</dbReference>
<dbReference type="PANTHER" id="PTHR13451">
    <property type="entry name" value="CLASS II CROSSOVER JUNCTION ENDONUCLEASE MUS81"/>
    <property type="match status" value="1"/>
</dbReference>
<dbReference type="GO" id="GO:0008821">
    <property type="term" value="F:crossover junction DNA endonuclease activity"/>
    <property type="evidence" value="ECO:0007669"/>
    <property type="project" value="UniProtKB-UniRule"/>
</dbReference>
<evidence type="ECO:0000259" key="3">
    <source>
        <dbReference type="SMART" id="SM00891"/>
    </source>
</evidence>
<evidence type="ECO:0000256" key="2">
    <source>
        <dbReference type="RuleBase" id="RU369042"/>
    </source>
</evidence>
<dbReference type="SUPFAM" id="SSF47802">
    <property type="entry name" value="DNA polymerase beta, N-terminal domain-like"/>
    <property type="match status" value="1"/>
</dbReference>
<comment type="function">
    <text evidence="2">Interacts with EME1 to form a DNA structure-specific endonuclease with substrate preference for branched DNA structures with a 5'-end at the branch nick. Typical substrates include 3'-flap structures, D-loops, replication forks and nicked Holliday junctions. May be required in mitosis for the processing of stalled or collapsed replication fork intermediates. May be required in meiosis for the repair of meiosis-specific double strand breaks subsequent to single-end invasion (SEI).</text>
</comment>
<dbReference type="InterPro" id="IPR027421">
    <property type="entry name" value="DNA_pol_lamdba_lyase_dom_sf"/>
</dbReference>
<organism evidence="4 5">
    <name type="scientific">Pogonomyrmex barbatus</name>
    <name type="common">red harvester ant</name>
    <dbReference type="NCBI Taxonomy" id="144034"/>
    <lineage>
        <taxon>Eukaryota</taxon>
        <taxon>Metazoa</taxon>
        <taxon>Ecdysozoa</taxon>
        <taxon>Arthropoda</taxon>
        <taxon>Hexapoda</taxon>
        <taxon>Insecta</taxon>
        <taxon>Pterygota</taxon>
        <taxon>Neoptera</taxon>
        <taxon>Endopterygota</taxon>
        <taxon>Hymenoptera</taxon>
        <taxon>Apocrita</taxon>
        <taxon>Aculeata</taxon>
        <taxon>Formicoidea</taxon>
        <taxon>Formicidae</taxon>
        <taxon>Myrmicinae</taxon>
        <taxon>Pogonomyrmex</taxon>
    </lineage>
</organism>
<dbReference type="GO" id="GO:0005634">
    <property type="term" value="C:nucleus"/>
    <property type="evidence" value="ECO:0007669"/>
    <property type="project" value="UniProtKB-SubCell"/>
</dbReference>
<dbReference type="CDD" id="cd20074">
    <property type="entry name" value="XPF_nuclease_Mus81"/>
    <property type="match status" value="1"/>
</dbReference>
<dbReference type="GO" id="GO:0048257">
    <property type="term" value="F:3'-flap endonuclease activity"/>
    <property type="evidence" value="ECO:0007669"/>
    <property type="project" value="TreeGrafter"/>
</dbReference>
<dbReference type="EC" id="3.1.22.-" evidence="2"/>
<dbReference type="InterPro" id="IPR006166">
    <property type="entry name" value="ERCC4_domain"/>
</dbReference>
<dbReference type="InterPro" id="IPR033309">
    <property type="entry name" value="Mus81"/>
</dbReference>
<dbReference type="OrthoDB" id="5963188at2759"/>
<keyword evidence="1 2" id="KW-0378">Hydrolase</keyword>
<protein>
    <recommendedName>
        <fullName evidence="2">Crossover junction endonuclease MUS81</fullName>
        <ecNumber evidence="2">3.1.22.-</ecNumber>
    </recommendedName>
</protein>
<dbReference type="GeneID" id="105427521"/>
<dbReference type="GO" id="GO:0003677">
    <property type="term" value="F:DNA binding"/>
    <property type="evidence" value="ECO:0007669"/>
    <property type="project" value="UniProtKB-UniRule"/>
</dbReference>
<dbReference type="SUPFAM" id="SSF52980">
    <property type="entry name" value="Restriction endonuclease-like"/>
    <property type="match status" value="1"/>
</dbReference>
<dbReference type="InterPro" id="IPR011335">
    <property type="entry name" value="Restrct_endonuc-II-like"/>
</dbReference>
<dbReference type="PANTHER" id="PTHR13451:SF0">
    <property type="entry name" value="CROSSOVER JUNCTION ENDONUCLEASE MUS81"/>
    <property type="match status" value="1"/>
</dbReference>
<dbReference type="RefSeq" id="XP_025074146.1">
    <property type="nucleotide sequence ID" value="XM_025218361.1"/>
</dbReference>
<dbReference type="GO" id="GO:0031573">
    <property type="term" value="P:mitotic intra-S DNA damage checkpoint signaling"/>
    <property type="evidence" value="ECO:0007669"/>
    <property type="project" value="TreeGrafter"/>
</dbReference>
<gene>
    <name evidence="5" type="primary">LOC105427521</name>
</gene>
<dbReference type="InterPro" id="IPR047416">
    <property type="entry name" value="XPF_nuclease_Mus81"/>
</dbReference>
<accession>A0A8N1S5Y0</accession>
<comment type="similarity">
    <text evidence="2">Belongs to the XPF family.</text>
</comment>
<dbReference type="SMART" id="SM00891">
    <property type="entry name" value="ERCC4"/>
    <property type="match status" value="1"/>
</dbReference>
<name>A0A8N1S5Y0_9HYME</name>
<evidence type="ECO:0000313" key="5">
    <source>
        <dbReference type="RefSeq" id="XP_025074146.1"/>
    </source>
</evidence>
<keyword evidence="2" id="KW-0539">Nucleus</keyword>